<evidence type="ECO:0000313" key="13">
    <source>
        <dbReference type="Proteomes" id="UP001165460"/>
    </source>
</evidence>
<evidence type="ECO:0000256" key="1">
    <source>
        <dbReference type="ARBA" id="ARBA00000085"/>
    </source>
</evidence>
<dbReference type="Gene3D" id="1.10.287.130">
    <property type="match status" value="1"/>
</dbReference>
<proteinExistence type="predicted"/>
<keyword evidence="3" id="KW-0597">Phosphoprotein</keyword>
<dbReference type="PROSITE" id="PS50109">
    <property type="entry name" value="HIS_KIN"/>
    <property type="match status" value="1"/>
</dbReference>
<evidence type="ECO:0000256" key="6">
    <source>
        <dbReference type="ARBA" id="ARBA00023012"/>
    </source>
</evidence>
<dbReference type="Pfam" id="PF00512">
    <property type="entry name" value="HisKA"/>
    <property type="match status" value="1"/>
</dbReference>
<dbReference type="InterPro" id="IPR005467">
    <property type="entry name" value="His_kinase_dom"/>
</dbReference>
<evidence type="ECO:0000256" key="8">
    <source>
        <dbReference type="SAM" id="Coils"/>
    </source>
</evidence>
<dbReference type="Gene3D" id="3.30.450.20">
    <property type="entry name" value="PAS domain"/>
    <property type="match status" value="1"/>
</dbReference>
<evidence type="ECO:0000256" key="5">
    <source>
        <dbReference type="ARBA" id="ARBA00022777"/>
    </source>
</evidence>
<dbReference type="CDD" id="cd00130">
    <property type="entry name" value="PAS"/>
    <property type="match status" value="1"/>
</dbReference>
<dbReference type="Gene3D" id="3.30.565.10">
    <property type="entry name" value="Histidine kinase-like ATPase, C-terminal domain"/>
    <property type="match status" value="1"/>
</dbReference>
<feature type="domain" description="PAS" evidence="10">
    <location>
        <begin position="41"/>
        <end position="89"/>
    </location>
</feature>
<comment type="catalytic activity">
    <reaction evidence="1">
        <text>ATP + protein L-histidine = ADP + protein N-phospho-L-histidine.</text>
        <dbReference type="EC" id="2.7.13.3"/>
    </reaction>
</comment>
<keyword evidence="6" id="KW-0902">Two-component regulatory system</keyword>
<dbReference type="Pfam" id="PF02518">
    <property type="entry name" value="HATPase_c"/>
    <property type="match status" value="1"/>
</dbReference>
<protein>
    <recommendedName>
        <fullName evidence="2">histidine kinase</fullName>
        <ecNumber evidence="2">2.7.13.3</ecNumber>
    </recommendedName>
</protein>
<dbReference type="InterPro" id="IPR000700">
    <property type="entry name" value="PAS-assoc_C"/>
</dbReference>
<keyword evidence="8" id="KW-0175">Coiled coil</keyword>
<dbReference type="InterPro" id="IPR036097">
    <property type="entry name" value="HisK_dim/P_sf"/>
</dbReference>
<evidence type="ECO:0000259" key="11">
    <source>
        <dbReference type="PROSITE" id="PS50113"/>
    </source>
</evidence>
<dbReference type="InterPro" id="IPR050351">
    <property type="entry name" value="BphY/WalK/GraS-like"/>
</dbReference>
<dbReference type="PRINTS" id="PR00344">
    <property type="entry name" value="BCTRLSENSOR"/>
</dbReference>
<evidence type="ECO:0000256" key="2">
    <source>
        <dbReference type="ARBA" id="ARBA00012438"/>
    </source>
</evidence>
<dbReference type="NCBIfam" id="TIGR00229">
    <property type="entry name" value="sensory_box"/>
    <property type="match status" value="1"/>
</dbReference>
<keyword evidence="5" id="KW-0418">Kinase</keyword>
<comment type="caution">
    <text evidence="12">The sequence shown here is derived from an EMBL/GenBank/DDBJ whole genome shotgun (WGS) entry which is preliminary data.</text>
</comment>
<dbReference type="InterPro" id="IPR003661">
    <property type="entry name" value="HisK_dim/P_dom"/>
</dbReference>
<dbReference type="SMART" id="SM00388">
    <property type="entry name" value="HisKA"/>
    <property type="match status" value="1"/>
</dbReference>
<dbReference type="SUPFAM" id="SSF47384">
    <property type="entry name" value="Homodimeric domain of signal transducing histidine kinase"/>
    <property type="match status" value="1"/>
</dbReference>
<dbReference type="InterPro" id="IPR004358">
    <property type="entry name" value="Sig_transdc_His_kin-like_C"/>
</dbReference>
<dbReference type="PANTHER" id="PTHR45453">
    <property type="entry name" value="PHOSPHATE REGULON SENSOR PROTEIN PHOR"/>
    <property type="match status" value="1"/>
</dbReference>
<evidence type="ECO:0000256" key="4">
    <source>
        <dbReference type="ARBA" id="ARBA00022679"/>
    </source>
</evidence>
<dbReference type="InterPro" id="IPR000014">
    <property type="entry name" value="PAS"/>
</dbReference>
<dbReference type="Proteomes" id="UP001165460">
    <property type="component" value="Unassembled WGS sequence"/>
</dbReference>
<reference evidence="12" key="1">
    <citation type="submission" date="2022-03" db="EMBL/GenBank/DDBJ databases">
        <authorList>
            <person name="Woo C.Y."/>
        </authorList>
    </citation>
    <scope>NUCLEOTIDE SEQUENCE</scope>
    <source>
        <strain evidence="12">CYS-01</strain>
    </source>
</reference>
<dbReference type="PROSITE" id="PS50113">
    <property type="entry name" value="PAC"/>
    <property type="match status" value="1"/>
</dbReference>
<keyword evidence="7" id="KW-0472">Membrane</keyword>
<dbReference type="SUPFAM" id="SSF55874">
    <property type="entry name" value="ATPase domain of HSP90 chaperone/DNA topoisomerase II/histidine kinase"/>
    <property type="match status" value="1"/>
</dbReference>
<feature type="domain" description="PAC" evidence="11">
    <location>
        <begin position="114"/>
        <end position="166"/>
    </location>
</feature>
<evidence type="ECO:0000256" key="7">
    <source>
        <dbReference type="ARBA" id="ARBA00023136"/>
    </source>
</evidence>
<evidence type="ECO:0000259" key="10">
    <source>
        <dbReference type="PROSITE" id="PS50112"/>
    </source>
</evidence>
<feature type="coiled-coil region" evidence="8">
    <location>
        <begin position="4"/>
        <end position="38"/>
    </location>
</feature>
<gene>
    <name evidence="12" type="ORF">MMF97_06910</name>
</gene>
<dbReference type="Pfam" id="PF13426">
    <property type="entry name" value="PAS_9"/>
    <property type="match status" value="1"/>
</dbReference>
<dbReference type="InterPro" id="IPR001610">
    <property type="entry name" value="PAC"/>
</dbReference>
<evidence type="ECO:0000313" key="12">
    <source>
        <dbReference type="EMBL" id="MCJ0742433.1"/>
    </source>
</evidence>
<dbReference type="RefSeq" id="WP_243360873.1">
    <property type="nucleotide sequence ID" value="NZ_JALGBH010000001.1"/>
</dbReference>
<dbReference type="PANTHER" id="PTHR45453:SF1">
    <property type="entry name" value="PHOSPHATE REGULON SENSOR PROTEIN PHOR"/>
    <property type="match status" value="1"/>
</dbReference>
<dbReference type="CDD" id="cd00082">
    <property type="entry name" value="HisKA"/>
    <property type="match status" value="1"/>
</dbReference>
<sequence>MEKDPTLQLEIERLQQHIKTLEQQNQIYRERLSLLKDTELQTAKLSAIVEYSDDAIISKNLDSIITSWNKSAERLFGYKAEEMIGRSILKIIPTERQHEEVIILEKLRSGKHVDHFETIRMRKDGSLIHVSLTISPLKDVEGNIIGLSKIARDITDRKQNEANKHDFVSMISHELKTPLTSLKTYMQVMQKKIEKQPEINEFIPVGLDKANRLVDKMVKLIHDFLDVSKIEAGKLSLNRIEFDLNELINEIIDDHVFLNTTHTITCQFHTEKLTVFADKEKITQVIINLLTNAIKYSPAGGNIIIATQKLNNKAFFSITDEGLGIDPIDQHQLFQRFFRCRRSKEKQISGFGIGLYLVSEILALHGSTIQVKSVVNKGSTFSFKLDCYAKSPGLHGLTKQSLF</sequence>
<organism evidence="12 13">
    <name type="scientific">Pedobacter montanisoli</name>
    <dbReference type="NCBI Taxonomy" id="2923277"/>
    <lineage>
        <taxon>Bacteria</taxon>
        <taxon>Pseudomonadati</taxon>
        <taxon>Bacteroidota</taxon>
        <taxon>Sphingobacteriia</taxon>
        <taxon>Sphingobacteriales</taxon>
        <taxon>Sphingobacteriaceae</taxon>
        <taxon>Pedobacter</taxon>
    </lineage>
</organism>
<keyword evidence="13" id="KW-1185">Reference proteome</keyword>
<dbReference type="SMART" id="SM00387">
    <property type="entry name" value="HATPase_c"/>
    <property type="match status" value="1"/>
</dbReference>
<dbReference type="SMART" id="SM00091">
    <property type="entry name" value="PAS"/>
    <property type="match status" value="1"/>
</dbReference>
<dbReference type="SMART" id="SM00086">
    <property type="entry name" value="PAC"/>
    <property type="match status" value="1"/>
</dbReference>
<dbReference type="InterPro" id="IPR036890">
    <property type="entry name" value="HATPase_C_sf"/>
</dbReference>
<accession>A0ABS9ZVV7</accession>
<evidence type="ECO:0000259" key="9">
    <source>
        <dbReference type="PROSITE" id="PS50109"/>
    </source>
</evidence>
<dbReference type="SUPFAM" id="SSF55785">
    <property type="entry name" value="PYP-like sensor domain (PAS domain)"/>
    <property type="match status" value="1"/>
</dbReference>
<dbReference type="EMBL" id="JALGBH010000001">
    <property type="protein sequence ID" value="MCJ0742433.1"/>
    <property type="molecule type" value="Genomic_DNA"/>
</dbReference>
<evidence type="ECO:0000256" key="3">
    <source>
        <dbReference type="ARBA" id="ARBA00022553"/>
    </source>
</evidence>
<keyword evidence="4" id="KW-0808">Transferase</keyword>
<dbReference type="InterPro" id="IPR035965">
    <property type="entry name" value="PAS-like_dom_sf"/>
</dbReference>
<name>A0ABS9ZVV7_9SPHI</name>
<dbReference type="PROSITE" id="PS50112">
    <property type="entry name" value="PAS"/>
    <property type="match status" value="1"/>
</dbReference>
<dbReference type="EC" id="2.7.13.3" evidence="2"/>
<feature type="domain" description="Histidine kinase" evidence="9">
    <location>
        <begin position="170"/>
        <end position="389"/>
    </location>
</feature>
<dbReference type="InterPro" id="IPR003594">
    <property type="entry name" value="HATPase_dom"/>
</dbReference>